<feature type="binding site" evidence="8">
    <location>
        <position position="26"/>
    </location>
    <ligand>
        <name>S-adenosyl-L-methionine</name>
        <dbReference type="ChEBI" id="CHEBI:59789"/>
    </ligand>
</feature>
<dbReference type="Gene3D" id="3.40.50.150">
    <property type="entry name" value="Vaccinia Virus protein VP39"/>
    <property type="match status" value="1"/>
</dbReference>
<keyword evidence="3 8" id="KW-0808">Transferase</keyword>
<feature type="binding site" evidence="8">
    <location>
        <position position="97"/>
    </location>
    <ligand>
        <name>S-adenosyl-L-methionine</name>
        <dbReference type="ChEBI" id="CHEBI:59789"/>
    </ligand>
</feature>
<evidence type="ECO:0000256" key="8">
    <source>
        <dbReference type="PROSITE-ProRule" id="PRU01026"/>
    </source>
</evidence>
<evidence type="ECO:0000256" key="3">
    <source>
        <dbReference type="ARBA" id="ARBA00022679"/>
    </source>
</evidence>
<feature type="binding site" evidence="8">
    <location>
        <position position="113"/>
    </location>
    <ligand>
        <name>S-adenosyl-L-methionine</name>
        <dbReference type="ChEBI" id="CHEBI:59789"/>
    </ligand>
</feature>
<keyword evidence="2 8" id="KW-0489">Methyltransferase</keyword>
<dbReference type="EMBL" id="JBHILM010000003">
    <property type="protein sequence ID" value="MFB5680095.1"/>
    <property type="molecule type" value="Genomic_DNA"/>
</dbReference>
<keyword evidence="11" id="KW-1185">Reference proteome</keyword>
<evidence type="ECO:0000256" key="5">
    <source>
        <dbReference type="ARBA" id="ARBA00022884"/>
    </source>
</evidence>
<evidence type="ECO:0000256" key="6">
    <source>
        <dbReference type="ARBA" id="ARBA00029941"/>
    </source>
</evidence>
<comment type="caution">
    <text evidence="10">The sequence shown here is derived from an EMBL/GenBank/DDBJ whole genome shotgun (WGS) entry which is preliminary data.</text>
</comment>
<sequence>MHKQRQRKAGTQSIAEIPAVRGQHLLHHQPVIHEMIELAGITAADVVLDLGAGRGAITMPLAERAGKVLAVENDDAFAAVLRQKSAPCRNVSVIEQDIRDTYLPKEPFHVVANIPFFITTPILEKLLDQPGSPFQGAVLIVQHGAAKGLTSRMFRSPRLLTWRMWFDLELVKVVPRRYFSPPPRVDAAILRIRRRNTPWVEAKDRHAFEGLAEYGLAYPEMPVCDVLAGIFTPVQIKLLLLQLKLDRRIPVCSLRERDWGVIFQTMREKVPPYRWPKRGKKKRSSR</sequence>
<dbReference type="PROSITE" id="PS01131">
    <property type="entry name" value="RRNA_A_DIMETH"/>
    <property type="match status" value="1"/>
</dbReference>
<accession>A0ABV5B3I6</accession>
<reference evidence="10 11" key="1">
    <citation type="submission" date="2024-09" db="EMBL/GenBank/DDBJ databases">
        <authorList>
            <person name="Ruan L."/>
        </authorList>
    </citation>
    <scope>NUCLEOTIDE SEQUENCE [LARGE SCALE GENOMIC DNA]</scope>
    <source>
        <strain evidence="10 11">D33</strain>
    </source>
</reference>
<dbReference type="SMART" id="SM00650">
    <property type="entry name" value="rADc"/>
    <property type="match status" value="1"/>
</dbReference>
<proteinExistence type="inferred from homology"/>
<dbReference type="Gene3D" id="1.10.8.100">
    <property type="entry name" value="Ribosomal RNA adenine dimethylase-like, domain 2"/>
    <property type="match status" value="1"/>
</dbReference>
<feature type="binding site" evidence="8">
    <location>
        <position position="51"/>
    </location>
    <ligand>
        <name>S-adenosyl-L-methionine</name>
        <dbReference type="ChEBI" id="CHEBI:59789"/>
    </ligand>
</feature>
<dbReference type="Pfam" id="PF00398">
    <property type="entry name" value="RrnaAD"/>
    <property type="match status" value="1"/>
</dbReference>
<keyword evidence="5 8" id="KW-0694">RNA-binding</keyword>
<evidence type="ECO:0000256" key="4">
    <source>
        <dbReference type="ARBA" id="ARBA00022691"/>
    </source>
</evidence>
<feature type="binding site" evidence="8">
    <location>
        <position position="72"/>
    </location>
    <ligand>
        <name>S-adenosyl-L-methionine</name>
        <dbReference type="ChEBI" id="CHEBI:59789"/>
    </ligand>
</feature>
<comment type="similarity">
    <text evidence="8">Belongs to the class I-like SAM-binding methyltransferase superfamily. rRNA adenine N(6)-methyltransferase family.</text>
</comment>
<dbReference type="RefSeq" id="WP_375523919.1">
    <property type="nucleotide sequence ID" value="NZ_JBHILM010000003.1"/>
</dbReference>
<feature type="binding site" evidence="8">
    <location>
        <position position="24"/>
    </location>
    <ligand>
        <name>S-adenosyl-L-methionine</name>
        <dbReference type="ChEBI" id="CHEBI:59789"/>
    </ligand>
</feature>
<name>A0ABV5B3I6_9BACL</name>
<evidence type="ECO:0000256" key="7">
    <source>
        <dbReference type="ARBA" id="ARBA00030809"/>
    </source>
</evidence>
<dbReference type="PANTHER" id="PTHR11727">
    <property type="entry name" value="DIMETHYLADENOSINE TRANSFERASE"/>
    <property type="match status" value="1"/>
</dbReference>
<dbReference type="InterPro" id="IPR020598">
    <property type="entry name" value="rRNA_Ade_methylase_Trfase_N"/>
</dbReference>
<evidence type="ECO:0000313" key="11">
    <source>
        <dbReference type="Proteomes" id="UP001580407"/>
    </source>
</evidence>
<dbReference type="Proteomes" id="UP001580407">
    <property type="component" value="Unassembled WGS sequence"/>
</dbReference>
<organism evidence="10 11">
    <name type="scientific">Paenibacillus terreus</name>
    <dbReference type="NCBI Taxonomy" id="1387834"/>
    <lineage>
        <taxon>Bacteria</taxon>
        <taxon>Bacillati</taxon>
        <taxon>Bacillota</taxon>
        <taxon>Bacilli</taxon>
        <taxon>Bacillales</taxon>
        <taxon>Paenibacillaceae</taxon>
        <taxon>Paenibacillus</taxon>
    </lineage>
</organism>
<dbReference type="PROSITE" id="PS51689">
    <property type="entry name" value="SAM_RNA_A_N6_MT"/>
    <property type="match status" value="1"/>
</dbReference>
<evidence type="ECO:0000313" key="10">
    <source>
        <dbReference type="EMBL" id="MFB5680095.1"/>
    </source>
</evidence>
<gene>
    <name evidence="10" type="ORF">ACE3NQ_04050</name>
</gene>
<dbReference type="SUPFAM" id="SSF53335">
    <property type="entry name" value="S-adenosyl-L-methionine-dependent methyltransferases"/>
    <property type="match status" value="1"/>
</dbReference>
<feature type="domain" description="Ribosomal RNA adenine methylase transferase N-terminal" evidence="9">
    <location>
        <begin position="31"/>
        <end position="196"/>
    </location>
</feature>
<evidence type="ECO:0000256" key="2">
    <source>
        <dbReference type="ARBA" id="ARBA00022603"/>
    </source>
</evidence>
<dbReference type="InterPro" id="IPR023165">
    <property type="entry name" value="rRNA_Ade_diMease-like_C"/>
</dbReference>
<dbReference type="CDD" id="cd02440">
    <property type="entry name" value="AdoMet_MTases"/>
    <property type="match status" value="1"/>
</dbReference>
<dbReference type="InterPro" id="IPR020596">
    <property type="entry name" value="rRNA_Ade_Mease_Trfase_CS"/>
</dbReference>
<dbReference type="PANTHER" id="PTHR11727:SF7">
    <property type="entry name" value="DIMETHYLADENOSINE TRANSFERASE-RELATED"/>
    <property type="match status" value="1"/>
</dbReference>
<dbReference type="InterPro" id="IPR001737">
    <property type="entry name" value="KsgA/Erm"/>
</dbReference>
<protein>
    <recommendedName>
        <fullName evidence="1">rRNA adenine N-6-methyltransferase</fullName>
    </recommendedName>
    <alternativeName>
        <fullName evidence="7">Erythromycin resistance protein</fullName>
    </alternativeName>
    <alternativeName>
        <fullName evidence="6">Macrolide-lincosamide-streptogramin B resistance protein</fullName>
    </alternativeName>
</protein>
<evidence type="ECO:0000256" key="1">
    <source>
        <dbReference type="ARBA" id="ARBA00016505"/>
    </source>
</evidence>
<dbReference type="InterPro" id="IPR029063">
    <property type="entry name" value="SAM-dependent_MTases_sf"/>
</dbReference>
<evidence type="ECO:0000259" key="9">
    <source>
        <dbReference type="SMART" id="SM00650"/>
    </source>
</evidence>
<keyword evidence="4 8" id="KW-0949">S-adenosyl-L-methionine</keyword>